<dbReference type="GO" id="GO:0004467">
    <property type="term" value="F:long-chain fatty acid-CoA ligase activity"/>
    <property type="evidence" value="ECO:0007669"/>
    <property type="project" value="UniProtKB-EC"/>
</dbReference>
<keyword evidence="3 8" id="KW-0547">Nucleotide-binding</keyword>
<dbReference type="AlphaFoldDB" id="A0AAV4M1F2"/>
<dbReference type="Gene3D" id="3.40.50.12780">
    <property type="entry name" value="N-terminal domain of ligase-like"/>
    <property type="match status" value="1"/>
</dbReference>
<keyword evidence="4 8" id="KW-0276">Fatty acid metabolism</keyword>
<keyword evidence="5 8" id="KW-0067">ATP-binding</keyword>
<dbReference type="EC" id="6.2.1.3" evidence="7 8"/>
<dbReference type="GO" id="GO:0005524">
    <property type="term" value="F:ATP binding"/>
    <property type="evidence" value="ECO:0007669"/>
    <property type="project" value="UniProtKB-KW"/>
</dbReference>
<dbReference type="Gene3D" id="3.30.300.30">
    <property type="match status" value="1"/>
</dbReference>
<dbReference type="InterPro" id="IPR042099">
    <property type="entry name" value="ANL_N_sf"/>
</dbReference>
<evidence type="ECO:0000256" key="3">
    <source>
        <dbReference type="ARBA" id="ARBA00022741"/>
    </source>
</evidence>
<reference evidence="10 11" key="1">
    <citation type="submission" date="2021-06" db="EMBL/GenBank/DDBJ databases">
        <title>Genome sequence of Babesia caballi.</title>
        <authorList>
            <person name="Yamagishi J."/>
            <person name="Kidaka T."/>
            <person name="Ochi A."/>
        </authorList>
    </citation>
    <scope>NUCLEOTIDE SEQUENCE [LARGE SCALE GENOMIC DNA]</scope>
    <source>
        <strain evidence="10">USDA-D6B2</strain>
    </source>
</reference>
<dbReference type="EMBL" id="BPLF01000005">
    <property type="protein sequence ID" value="GIX65823.1"/>
    <property type="molecule type" value="Genomic_DNA"/>
</dbReference>
<proteinExistence type="inferred from homology"/>
<dbReference type="InterPro" id="IPR020845">
    <property type="entry name" value="AMP-binding_CS"/>
</dbReference>
<dbReference type="Pfam" id="PF00501">
    <property type="entry name" value="AMP-binding"/>
    <property type="match status" value="1"/>
</dbReference>
<keyword evidence="11" id="KW-1185">Reference proteome</keyword>
<evidence type="ECO:0000256" key="7">
    <source>
        <dbReference type="ARBA" id="ARBA00026121"/>
    </source>
</evidence>
<keyword evidence="8" id="KW-0443">Lipid metabolism</keyword>
<evidence type="ECO:0000313" key="11">
    <source>
        <dbReference type="Proteomes" id="UP001497744"/>
    </source>
</evidence>
<evidence type="ECO:0000259" key="9">
    <source>
        <dbReference type="Pfam" id="PF00501"/>
    </source>
</evidence>
<comment type="catalytic activity">
    <reaction evidence="6">
        <text>a long-chain fatty acid + ATP + CoA = a long-chain fatty acyl-CoA + AMP + diphosphate</text>
        <dbReference type="Rhea" id="RHEA:15421"/>
        <dbReference type="ChEBI" id="CHEBI:30616"/>
        <dbReference type="ChEBI" id="CHEBI:33019"/>
        <dbReference type="ChEBI" id="CHEBI:57287"/>
        <dbReference type="ChEBI" id="CHEBI:57560"/>
        <dbReference type="ChEBI" id="CHEBI:83139"/>
        <dbReference type="ChEBI" id="CHEBI:456215"/>
        <dbReference type="EC" id="6.2.1.3"/>
    </reaction>
    <physiologicalReaction direction="left-to-right" evidence="6">
        <dbReference type="Rhea" id="RHEA:15422"/>
    </physiologicalReaction>
</comment>
<dbReference type="InterPro" id="IPR000873">
    <property type="entry name" value="AMP-dep_synth/lig_dom"/>
</dbReference>
<dbReference type="PANTHER" id="PTHR43272">
    <property type="entry name" value="LONG-CHAIN-FATTY-ACID--COA LIGASE"/>
    <property type="match status" value="1"/>
</dbReference>
<evidence type="ECO:0000313" key="10">
    <source>
        <dbReference type="EMBL" id="GIX65823.1"/>
    </source>
</evidence>
<dbReference type="InterPro" id="IPR045311">
    <property type="entry name" value="LC-FACS_euk"/>
</dbReference>
<dbReference type="PROSITE" id="PS00455">
    <property type="entry name" value="AMP_BINDING"/>
    <property type="match status" value="1"/>
</dbReference>
<accession>A0AAV4M1F2</accession>
<dbReference type="GO" id="GO:0016020">
    <property type="term" value="C:membrane"/>
    <property type="evidence" value="ECO:0007669"/>
    <property type="project" value="TreeGrafter"/>
</dbReference>
<evidence type="ECO:0000256" key="1">
    <source>
        <dbReference type="ARBA" id="ARBA00006432"/>
    </source>
</evidence>
<dbReference type="CDD" id="cd05927">
    <property type="entry name" value="LC-FACS_euk"/>
    <property type="match status" value="1"/>
</dbReference>
<dbReference type="SUPFAM" id="SSF56801">
    <property type="entry name" value="Acetyl-CoA synthetase-like"/>
    <property type="match status" value="1"/>
</dbReference>
<dbReference type="GeneID" id="94197304"/>
<dbReference type="PANTHER" id="PTHR43272:SF33">
    <property type="entry name" value="AMP-BINDING DOMAIN-CONTAINING PROTEIN-RELATED"/>
    <property type="match status" value="1"/>
</dbReference>
<keyword evidence="2 8" id="KW-0436">Ligase</keyword>
<dbReference type="InterPro" id="IPR045851">
    <property type="entry name" value="AMP-bd_C_sf"/>
</dbReference>
<protein>
    <recommendedName>
        <fullName evidence="7 8">Long-chain-fatty-acid--CoA ligase</fullName>
        <ecNumber evidence="7 8">6.2.1.3</ecNumber>
    </recommendedName>
</protein>
<evidence type="ECO:0000256" key="8">
    <source>
        <dbReference type="RuleBase" id="RU369030"/>
    </source>
</evidence>
<dbReference type="Proteomes" id="UP001497744">
    <property type="component" value="Unassembled WGS sequence"/>
</dbReference>
<evidence type="ECO:0000256" key="2">
    <source>
        <dbReference type="ARBA" id="ARBA00022598"/>
    </source>
</evidence>
<gene>
    <name evidence="10" type="ORF">BcabD6B2_52580</name>
</gene>
<organism evidence="10 11">
    <name type="scientific">Babesia caballi</name>
    <dbReference type="NCBI Taxonomy" id="5871"/>
    <lineage>
        <taxon>Eukaryota</taxon>
        <taxon>Sar</taxon>
        <taxon>Alveolata</taxon>
        <taxon>Apicomplexa</taxon>
        <taxon>Aconoidasida</taxon>
        <taxon>Piroplasmida</taxon>
        <taxon>Babesiidae</taxon>
        <taxon>Babesia</taxon>
    </lineage>
</organism>
<comment type="similarity">
    <text evidence="1 8">Belongs to the ATP-dependent AMP-binding enzyme family.</text>
</comment>
<dbReference type="GO" id="GO:0005783">
    <property type="term" value="C:endoplasmic reticulum"/>
    <property type="evidence" value="ECO:0007669"/>
    <property type="project" value="TreeGrafter"/>
</dbReference>
<sequence>MAKQWKFANYRSVPGFYAGPVPGSEEEGYSAIYRNSCHETLKTAKDCGDFQNMWDVFQHGLKRNPDAPCVGTREVKADGSRGAYKFMTYKEVEQQAILIGSALAQLPIVPQPSGNPMVRELRMVGLFVPNCAEWLILEQSCNAYGYTLVPIYNTLGNESIHCILRNSQISVLLCTTETAKTIFTILQQGTEGVELKLIVLICCDSVSADLQSNAFGIEILLWRDLAEMGKSKPLPISPAHPDTLALISYTSGTSGTPKGVMLTQQNITDLIIVTSVTHVEKFYPDNPMERHISYLPMAHLFEKNFVNTVYYFGGCIGLYSGDIKKLLDDVQELKPTFFLGVPRLFQRIHDKVMGGVDNKSAIVRFLFRTGLAAKINRINNSGIYSHGFWDKIIFNKLKLLLGGQIRWMLVGSSNMSSVVIERLRAIFGVPLVWGYALTESCAGSSVQRFCDTDPTSCGGPLPNQEFRVRSVPDMLYYADAQPPRGELMIRGSNVMKGYYRNEQGTQEAMTDGWLHTGDVVEIQPNGAIRIIDRVKNVFKLAQGEYVSPEQVESIINLSTLVAQSFVFGRADEAYPVAVVVPYEEMLPRWRVANGLSDMSFEELCKTPELRQAVQSDIARLFDENGLRGYERVKAICLSPELFSVENELLTVTAKLRRHKLRERYAAEIETLYQELRASMKPS</sequence>
<feature type="domain" description="AMP-dependent synthetase/ligase" evidence="9">
    <location>
        <begin position="58"/>
        <end position="499"/>
    </location>
</feature>
<evidence type="ECO:0000256" key="6">
    <source>
        <dbReference type="ARBA" id="ARBA00024484"/>
    </source>
</evidence>
<dbReference type="RefSeq" id="XP_067717892.1">
    <property type="nucleotide sequence ID" value="XM_067861791.1"/>
</dbReference>
<comment type="function">
    <text evidence="8">Catalyzes the conversion of long-chain fatty acids to their active form acyl-CoAs for both synthesis of cellular lipids, and degradation via beta-oxidation.</text>
</comment>
<evidence type="ECO:0000256" key="4">
    <source>
        <dbReference type="ARBA" id="ARBA00022832"/>
    </source>
</evidence>
<evidence type="ECO:0000256" key="5">
    <source>
        <dbReference type="ARBA" id="ARBA00022840"/>
    </source>
</evidence>
<name>A0AAV4M1F2_BABCB</name>
<comment type="caution">
    <text evidence="10">The sequence shown here is derived from an EMBL/GenBank/DDBJ whole genome shotgun (WGS) entry which is preliminary data.</text>
</comment>